<keyword evidence="2" id="KW-1185">Reference proteome</keyword>
<evidence type="ECO:0000313" key="2">
    <source>
        <dbReference type="Proteomes" id="UP001345219"/>
    </source>
</evidence>
<accession>A0AAN7KRH1</accession>
<sequence length="63" mass="7219">MGMKRVAMLKRLRKGAAMKWKKMVTSLRVSIFENFLFKIVSVLEAVALVSTLCFFYLCCGCHI</sequence>
<evidence type="ECO:0008006" key="3">
    <source>
        <dbReference type="Google" id="ProtNLM"/>
    </source>
</evidence>
<name>A0AAN7KRH1_9MYRT</name>
<proteinExistence type="predicted"/>
<dbReference type="PANTHER" id="PTHR33726:SF3">
    <property type="entry name" value="TRANSMEMBRANE PROTEIN"/>
    <property type="match status" value="1"/>
</dbReference>
<organism evidence="1 2">
    <name type="scientific">Trapa incisa</name>
    <dbReference type="NCBI Taxonomy" id="236973"/>
    <lineage>
        <taxon>Eukaryota</taxon>
        <taxon>Viridiplantae</taxon>
        <taxon>Streptophyta</taxon>
        <taxon>Embryophyta</taxon>
        <taxon>Tracheophyta</taxon>
        <taxon>Spermatophyta</taxon>
        <taxon>Magnoliopsida</taxon>
        <taxon>eudicotyledons</taxon>
        <taxon>Gunneridae</taxon>
        <taxon>Pentapetalae</taxon>
        <taxon>rosids</taxon>
        <taxon>malvids</taxon>
        <taxon>Myrtales</taxon>
        <taxon>Lythraceae</taxon>
        <taxon>Trapa</taxon>
    </lineage>
</organism>
<reference evidence="1 2" key="1">
    <citation type="journal article" date="2023" name="Hortic Res">
        <title>Pangenome of water caltrop reveals structural variations and asymmetric subgenome divergence after allopolyploidization.</title>
        <authorList>
            <person name="Zhang X."/>
            <person name="Chen Y."/>
            <person name="Wang L."/>
            <person name="Yuan Y."/>
            <person name="Fang M."/>
            <person name="Shi L."/>
            <person name="Lu R."/>
            <person name="Comes H.P."/>
            <person name="Ma Y."/>
            <person name="Chen Y."/>
            <person name="Huang G."/>
            <person name="Zhou Y."/>
            <person name="Zheng Z."/>
            <person name="Qiu Y."/>
        </authorList>
    </citation>
    <scope>NUCLEOTIDE SEQUENCE [LARGE SCALE GENOMIC DNA]</scope>
    <source>
        <tissue evidence="1">Roots</tissue>
    </source>
</reference>
<comment type="caution">
    <text evidence="1">The sequence shown here is derived from an EMBL/GenBank/DDBJ whole genome shotgun (WGS) entry which is preliminary data.</text>
</comment>
<protein>
    <recommendedName>
        <fullName evidence="3">Transmembrane protein</fullName>
    </recommendedName>
</protein>
<dbReference type="EMBL" id="JAXIOK010000006">
    <property type="protein sequence ID" value="KAK4768355.1"/>
    <property type="molecule type" value="Genomic_DNA"/>
</dbReference>
<dbReference type="PANTHER" id="PTHR33726">
    <property type="entry name" value="TRANSMEMBRANE PROTEIN"/>
    <property type="match status" value="1"/>
</dbReference>
<evidence type="ECO:0000313" key="1">
    <source>
        <dbReference type="EMBL" id="KAK4768355.1"/>
    </source>
</evidence>
<dbReference type="Proteomes" id="UP001345219">
    <property type="component" value="Chromosome 3"/>
</dbReference>
<dbReference type="AlphaFoldDB" id="A0AAN7KRH1"/>
<gene>
    <name evidence="1" type="ORF">SAY87_003496</name>
</gene>